<proteinExistence type="predicted"/>
<feature type="transmembrane region" description="Helical" evidence="1">
    <location>
        <begin position="99"/>
        <end position="120"/>
    </location>
</feature>
<accession>A0ABT3RWM5</accession>
<keyword evidence="3" id="KW-1185">Reference proteome</keyword>
<dbReference type="RefSeq" id="WP_266058911.1">
    <property type="nucleotide sequence ID" value="NZ_JAPFQN010000024.1"/>
</dbReference>
<comment type="caution">
    <text evidence="2">The sequence shown here is derived from an EMBL/GenBank/DDBJ whole genome shotgun (WGS) entry which is preliminary data.</text>
</comment>
<evidence type="ECO:0008006" key="4">
    <source>
        <dbReference type="Google" id="ProtNLM"/>
    </source>
</evidence>
<keyword evidence="1" id="KW-0812">Transmembrane</keyword>
<dbReference type="EMBL" id="JAPFQN010000024">
    <property type="protein sequence ID" value="MCX2746179.1"/>
    <property type="molecule type" value="Genomic_DNA"/>
</dbReference>
<dbReference type="Proteomes" id="UP001209885">
    <property type="component" value="Unassembled WGS sequence"/>
</dbReference>
<evidence type="ECO:0000313" key="2">
    <source>
        <dbReference type="EMBL" id="MCX2746179.1"/>
    </source>
</evidence>
<keyword evidence="1" id="KW-0472">Membrane</keyword>
<evidence type="ECO:0000313" key="3">
    <source>
        <dbReference type="Proteomes" id="UP001209885"/>
    </source>
</evidence>
<protein>
    <recommendedName>
        <fullName evidence="4">SMODS and SLOG-associating 2TM effector domain-containing protein</fullName>
    </recommendedName>
</protein>
<evidence type="ECO:0000256" key="1">
    <source>
        <dbReference type="SAM" id="Phobius"/>
    </source>
</evidence>
<keyword evidence="1" id="KW-1133">Transmembrane helix</keyword>
<reference evidence="2 3" key="1">
    <citation type="submission" date="2022-11" db="EMBL/GenBank/DDBJ databases">
        <title>The characterization of three novel Bacteroidetes species and genomic analysis of their roles in tidal elemental geochemical cycles.</title>
        <authorList>
            <person name="Ma K."/>
        </authorList>
    </citation>
    <scope>NUCLEOTIDE SEQUENCE [LARGE SCALE GENOMIC DNA]</scope>
    <source>
        <strain evidence="2 3">M17</strain>
    </source>
</reference>
<sequence length="185" mass="21633">MRIFPYKNIELQSPLTKGEVIDKLSSSIAYKERLNLSGIRRNSSLDYEGYISNDKLIFRRILKQGANSFIPQITGLFLESNNGTIIQLSARLHRIIQGFIMGFNSFLLLLFIIAIININTSIEYDFYISFLSLIIFMLIISNVLTRIIFNYELYRMEKDFIKILECTNKRPNNDNKINQIIENYI</sequence>
<organism evidence="2 3">
    <name type="scientific">Mangrovivirga halotolerans</name>
    <dbReference type="NCBI Taxonomy" id="2993936"/>
    <lineage>
        <taxon>Bacteria</taxon>
        <taxon>Pseudomonadati</taxon>
        <taxon>Bacteroidota</taxon>
        <taxon>Cytophagia</taxon>
        <taxon>Cytophagales</taxon>
        <taxon>Mangrovivirgaceae</taxon>
        <taxon>Mangrovivirga</taxon>
    </lineage>
</organism>
<gene>
    <name evidence="2" type="ORF">OO013_20035</name>
</gene>
<feature type="transmembrane region" description="Helical" evidence="1">
    <location>
        <begin position="126"/>
        <end position="149"/>
    </location>
</feature>
<name>A0ABT3RWM5_9BACT</name>